<comment type="cofactor">
    <cofactor evidence="1">
        <name>Mn(2+)</name>
        <dbReference type="ChEBI" id="CHEBI:29035"/>
    </cofactor>
</comment>
<dbReference type="SUPFAM" id="SSF81606">
    <property type="entry name" value="PP2C-like"/>
    <property type="match status" value="1"/>
</dbReference>
<dbReference type="GO" id="GO:0004722">
    <property type="term" value="F:protein serine/threonine phosphatase activity"/>
    <property type="evidence" value="ECO:0000318"/>
    <property type="project" value="GO_Central"/>
</dbReference>
<gene>
    <name evidence="11" type="primary">LOC107814743</name>
</gene>
<dbReference type="InterPro" id="IPR000222">
    <property type="entry name" value="PP2C_BS"/>
</dbReference>
<keyword evidence="4" id="KW-0479">Metal-binding</keyword>
<keyword evidence="5" id="KW-0378">Hydrolase</keyword>
<evidence type="ECO:0000256" key="8">
    <source>
        <dbReference type="ARBA" id="ARBA00023211"/>
    </source>
</evidence>
<dbReference type="GO" id="GO:0007165">
    <property type="term" value="P:signal transduction"/>
    <property type="evidence" value="ECO:0000318"/>
    <property type="project" value="GO_Central"/>
</dbReference>
<evidence type="ECO:0000256" key="7">
    <source>
        <dbReference type="ARBA" id="ARBA00022912"/>
    </source>
</evidence>
<dbReference type="PaxDb" id="4097-A0A1S4C3N8"/>
<evidence type="ECO:0000256" key="1">
    <source>
        <dbReference type="ARBA" id="ARBA00001936"/>
    </source>
</evidence>
<dbReference type="GO" id="GO:0046872">
    <property type="term" value="F:metal ion binding"/>
    <property type="evidence" value="ECO:0007669"/>
    <property type="project" value="UniProtKB-KW"/>
</dbReference>
<name>A0A1S4C3N8_TOBAC</name>
<reference evidence="11" key="1">
    <citation type="submission" date="2025-08" db="UniProtKB">
        <authorList>
            <consortium name="RefSeq"/>
        </authorList>
    </citation>
    <scope>IDENTIFICATION</scope>
</reference>
<proteinExistence type="predicted"/>
<dbReference type="KEGG" id="nta:107814743"/>
<dbReference type="PANTHER" id="PTHR13832">
    <property type="entry name" value="PROTEIN PHOSPHATASE 2C"/>
    <property type="match status" value="1"/>
</dbReference>
<dbReference type="RefSeq" id="XP_016495679.1">
    <property type="nucleotide sequence ID" value="XM_016640193.1"/>
</dbReference>
<feature type="compositionally biased region" description="Basic and acidic residues" evidence="9">
    <location>
        <begin position="1"/>
        <end position="15"/>
    </location>
</feature>
<dbReference type="SMR" id="A0A1S4C3N8"/>
<dbReference type="Pfam" id="PF00481">
    <property type="entry name" value="PP2C"/>
    <property type="match status" value="1"/>
</dbReference>
<protein>
    <recommendedName>
        <fullName evidence="3">protein-serine/threonine phosphatase</fullName>
        <ecNumber evidence="3">3.1.3.16</ecNumber>
    </recommendedName>
</protein>
<evidence type="ECO:0000256" key="2">
    <source>
        <dbReference type="ARBA" id="ARBA00001946"/>
    </source>
</evidence>
<evidence type="ECO:0000259" key="10">
    <source>
        <dbReference type="PROSITE" id="PS51746"/>
    </source>
</evidence>
<dbReference type="PROSITE" id="PS01032">
    <property type="entry name" value="PPM_1"/>
    <property type="match status" value="1"/>
</dbReference>
<dbReference type="OrthoDB" id="1719681at2759"/>
<dbReference type="InterPro" id="IPR036457">
    <property type="entry name" value="PPM-type-like_dom_sf"/>
</dbReference>
<evidence type="ECO:0000313" key="11">
    <source>
        <dbReference type="RefSeq" id="XP_016495679.1"/>
    </source>
</evidence>
<dbReference type="InterPro" id="IPR015655">
    <property type="entry name" value="PP2C"/>
</dbReference>
<organism evidence="11">
    <name type="scientific">Nicotiana tabacum</name>
    <name type="common">Common tobacco</name>
    <dbReference type="NCBI Taxonomy" id="4097"/>
    <lineage>
        <taxon>Eukaryota</taxon>
        <taxon>Viridiplantae</taxon>
        <taxon>Streptophyta</taxon>
        <taxon>Embryophyta</taxon>
        <taxon>Tracheophyta</taxon>
        <taxon>Spermatophyta</taxon>
        <taxon>Magnoliopsida</taxon>
        <taxon>eudicotyledons</taxon>
        <taxon>Gunneridae</taxon>
        <taxon>Pentapetalae</taxon>
        <taxon>asterids</taxon>
        <taxon>lamiids</taxon>
        <taxon>Solanales</taxon>
        <taxon>Solanaceae</taxon>
        <taxon>Nicotianoideae</taxon>
        <taxon>Nicotianeae</taxon>
        <taxon>Nicotiana</taxon>
    </lineage>
</organism>
<dbReference type="Gene3D" id="3.60.40.10">
    <property type="entry name" value="PPM-type phosphatase domain"/>
    <property type="match status" value="1"/>
</dbReference>
<evidence type="ECO:0000256" key="9">
    <source>
        <dbReference type="SAM" id="MobiDB-lite"/>
    </source>
</evidence>
<evidence type="ECO:0000256" key="3">
    <source>
        <dbReference type="ARBA" id="ARBA00013081"/>
    </source>
</evidence>
<feature type="domain" description="PPM-type phosphatase" evidence="10">
    <location>
        <begin position="76"/>
        <end position="211"/>
    </location>
</feature>
<comment type="cofactor">
    <cofactor evidence="2">
        <name>Mg(2+)</name>
        <dbReference type="ChEBI" id="CHEBI:18420"/>
    </cofactor>
</comment>
<dbReference type="PANTHER" id="PTHR13832:SF790">
    <property type="entry name" value="PROTEIN PHOSPHATASE 2C 22-RELATED"/>
    <property type="match status" value="1"/>
</dbReference>
<keyword evidence="6" id="KW-0460">Magnesium</keyword>
<dbReference type="OMA" id="NCRENES"/>
<feature type="region of interest" description="Disordered" evidence="9">
    <location>
        <begin position="1"/>
        <end position="31"/>
    </location>
</feature>
<dbReference type="AlphaFoldDB" id="A0A1S4C3N8"/>
<dbReference type="EC" id="3.1.3.16" evidence="3"/>
<evidence type="ECO:0000256" key="4">
    <source>
        <dbReference type="ARBA" id="ARBA00022723"/>
    </source>
</evidence>
<dbReference type="InterPro" id="IPR001932">
    <property type="entry name" value="PPM-type_phosphatase-like_dom"/>
</dbReference>
<dbReference type="CDD" id="cd00143">
    <property type="entry name" value="PP2Cc"/>
    <property type="match status" value="1"/>
</dbReference>
<evidence type="ECO:0000256" key="6">
    <source>
        <dbReference type="ARBA" id="ARBA00022842"/>
    </source>
</evidence>
<evidence type="ECO:0000256" key="5">
    <source>
        <dbReference type="ARBA" id="ARBA00022801"/>
    </source>
</evidence>
<keyword evidence="8" id="KW-0464">Manganese</keyword>
<dbReference type="STRING" id="4097.A0A1S4C3N8"/>
<dbReference type="PROSITE" id="PS51746">
    <property type="entry name" value="PPM_2"/>
    <property type="match status" value="1"/>
</dbReference>
<accession>A0A1S4C3N8</accession>
<keyword evidence="7" id="KW-0904">Protein phosphatase</keyword>
<sequence>MEDSKLMFDNCRENESSSNSKPPNPIAGGGHRLVASATKRSLVRHPSLVRTKLSDVSLEPRAATGDHATEYIPLLRSGAWADIGSRSSMEDVYVCADNFMSHYRSTSSNEGNRAFYGVFDGHGGKHAADFACYHLPRFIAEDEDFPRQIDRAISSAFLQTDTAFAEACILDADLASGTTALAALVIGRFTCFLLKRTFNHLFCIKIICGTV</sequence>